<comment type="caution">
    <text evidence="2">The sequence shown here is derived from an EMBL/GenBank/DDBJ whole genome shotgun (WGS) entry which is preliminary data.</text>
</comment>
<reference evidence="2" key="1">
    <citation type="submission" date="2022-06" db="EMBL/GenBank/DDBJ databases">
        <title>Aquibacillus sp. a new bacterium isolated from soil saline samples.</title>
        <authorList>
            <person name="Galisteo C."/>
            <person name="De La Haba R."/>
            <person name="Sanchez-Porro C."/>
            <person name="Ventosa A."/>
        </authorList>
    </citation>
    <scope>NUCLEOTIDE SEQUENCE</scope>
    <source>
        <strain evidence="2">JCM 12387</strain>
    </source>
</reference>
<accession>A0A9X4AHG3</accession>
<keyword evidence="1" id="KW-0472">Membrane</keyword>
<dbReference type="RefSeq" id="WP_259866622.1">
    <property type="nucleotide sequence ID" value="NZ_JAMQJZ010000002.1"/>
</dbReference>
<dbReference type="Proteomes" id="UP001145072">
    <property type="component" value="Unassembled WGS sequence"/>
</dbReference>
<feature type="transmembrane region" description="Helical" evidence="1">
    <location>
        <begin position="6"/>
        <end position="29"/>
    </location>
</feature>
<keyword evidence="1" id="KW-0812">Transmembrane</keyword>
<gene>
    <name evidence="2" type="ORF">NC661_04780</name>
</gene>
<feature type="transmembrane region" description="Helical" evidence="1">
    <location>
        <begin position="36"/>
        <end position="54"/>
    </location>
</feature>
<dbReference type="EMBL" id="JAMQJZ010000002">
    <property type="protein sequence ID" value="MDC3419679.1"/>
    <property type="molecule type" value="Genomic_DNA"/>
</dbReference>
<name>A0A9X4AHG3_9BACI</name>
<keyword evidence="1" id="KW-1133">Transmembrane helix</keyword>
<keyword evidence="3" id="KW-1185">Reference proteome</keyword>
<evidence type="ECO:0000313" key="3">
    <source>
        <dbReference type="Proteomes" id="UP001145072"/>
    </source>
</evidence>
<dbReference type="AlphaFoldDB" id="A0A9X4AHG3"/>
<evidence type="ECO:0000313" key="2">
    <source>
        <dbReference type="EMBL" id="MDC3419679.1"/>
    </source>
</evidence>
<feature type="transmembrane region" description="Helical" evidence="1">
    <location>
        <begin position="120"/>
        <end position="141"/>
    </location>
</feature>
<proteinExistence type="predicted"/>
<evidence type="ECO:0000256" key="1">
    <source>
        <dbReference type="SAM" id="Phobius"/>
    </source>
</evidence>
<feature type="transmembrane region" description="Helical" evidence="1">
    <location>
        <begin position="84"/>
        <end position="108"/>
    </location>
</feature>
<feature type="transmembrane region" description="Helical" evidence="1">
    <location>
        <begin position="60"/>
        <end position="77"/>
    </location>
</feature>
<organism evidence="2 3">
    <name type="scientific">Aquibacillus koreensis</name>
    <dbReference type="NCBI Taxonomy" id="279446"/>
    <lineage>
        <taxon>Bacteria</taxon>
        <taxon>Bacillati</taxon>
        <taxon>Bacillota</taxon>
        <taxon>Bacilli</taxon>
        <taxon>Bacillales</taxon>
        <taxon>Bacillaceae</taxon>
        <taxon>Aquibacillus</taxon>
    </lineage>
</organism>
<protein>
    <submittedName>
        <fullName evidence="2">Uncharacterized protein</fullName>
    </submittedName>
</protein>
<sequence length="160" mass="18204">MAWFSYFLLSVPEAFLLLAVSFALFGISISKEIKSMVIFSFLYGGITFSLSIIMQSSLKPLLTFIIFSLLVAYFFRFKLISGIIIGLISFIFLFTFEILMVPLFMQLFSLSVEQIISTPWLRIAAGLFTLHLPMLLLLLFFKLSNLKIKLPLLTSASHRP</sequence>